<feature type="domain" description="CobW C-terminal" evidence="7">
    <location>
        <begin position="297"/>
        <end position="412"/>
    </location>
</feature>
<evidence type="ECO:0000256" key="2">
    <source>
        <dbReference type="ARBA" id="ARBA00022801"/>
    </source>
</evidence>
<dbReference type="Pfam" id="PF07683">
    <property type="entry name" value="CobW_C"/>
    <property type="match status" value="1"/>
</dbReference>
<dbReference type="RefSeq" id="WP_013043224.1">
    <property type="nucleotide sequence ID" value="NC_014008.1"/>
</dbReference>
<dbReference type="PANTHER" id="PTHR43603:SF1">
    <property type="entry name" value="ZINC-REGULATED GTPASE METALLOPROTEIN ACTIVATOR 1"/>
    <property type="match status" value="1"/>
</dbReference>
<evidence type="ECO:0000256" key="4">
    <source>
        <dbReference type="ARBA" id="ARBA00034320"/>
    </source>
</evidence>
<dbReference type="Pfam" id="PF02492">
    <property type="entry name" value="cobW"/>
    <property type="match status" value="1"/>
</dbReference>
<dbReference type="InterPro" id="IPR051927">
    <property type="entry name" value="Zn_Chap_cDPG_Synth"/>
</dbReference>
<dbReference type="eggNOG" id="COG0523">
    <property type="taxonomic scope" value="Bacteria"/>
</dbReference>
<comment type="function">
    <text evidence="5">Zinc chaperone that directly transfers zinc cofactor to target proteins, thereby activating them. Zinc is transferred from the CXCC motif in the GTPase domain to the zinc binding site in target proteins in a process requiring GTP hydrolysis.</text>
</comment>
<comment type="similarity">
    <text evidence="4">Belongs to the SIMIBI class G3E GTPase family. ZNG1 subfamily.</text>
</comment>
<evidence type="ECO:0000256" key="1">
    <source>
        <dbReference type="ARBA" id="ARBA00022741"/>
    </source>
</evidence>
<evidence type="ECO:0000259" key="7">
    <source>
        <dbReference type="SMART" id="SM00833"/>
    </source>
</evidence>
<dbReference type="InterPro" id="IPR027417">
    <property type="entry name" value="P-loop_NTPase"/>
</dbReference>
<dbReference type="GO" id="GO:0000166">
    <property type="term" value="F:nucleotide binding"/>
    <property type="evidence" value="ECO:0007669"/>
    <property type="project" value="UniProtKB-KW"/>
</dbReference>
<proteinExistence type="inferred from homology"/>
<dbReference type="CDD" id="cd03112">
    <property type="entry name" value="CobW-like"/>
    <property type="match status" value="1"/>
</dbReference>
<protein>
    <submittedName>
        <fullName evidence="8">Cobalamin synthesis protein P47K</fullName>
    </submittedName>
</protein>
<dbReference type="InterPro" id="IPR036627">
    <property type="entry name" value="CobW-likC_sf"/>
</dbReference>
<evidence type="ECO:0000256" key="5">
    <source>
        <dbReference type="ARBA" id="ARBA00045658"/>
    </source>
</evidence>
<evidence type="ECO:0000313" key="9">
    <source>
        <dbReference type="Proteomes" id="UP000000925"/>
    </source>
</evidence>
<dbReference type="SUPFAM" id="SSF52540">
    <property type="entry name" value="P-loop containing nucleoside triphosphate hydrolases"/>
    <property type="match status" value="1"/>
</dbReference>
<evidence type="ECO:0000313" key="8">
    <source>
        <dbReference type="EMBL" id="ADE54502.1"/>
    </source>
</evidence>
<dbReference type="Proteomes" id="UP000000925">
    <property type="component" value="Chromosome"/>
</dbReference>
<dbReference type="SMART" id="SM00833">
    <property type="entry name" value="CobW_C"/>
    <property type="match status" value="1"/>
</dbReference>
<dbReference type="Gene3D" id="3.40.50.300">
    <property type="entry name" value="P-loop containing nucleotide triphosphate hydrolases"/>
    <property type="match status" value="1"/>
</dbReference>
<keyword evidence="9" id="KW-1185">Reference proteome</keyword>
<dbReference type="EMBL" id="CP001998">
    <property type="protein sequence ID" value="ADE54502.1"/>
    <property type="molecule type" value="Genomic_DNA"/>
</dbReference>
<dbReference type="InterPro" id="IPR003495">
    <property type="entry name" value="CobW/HypB/UreG_nucleotide-bd"/>
</dbReference>
<organism evidence="8 9">
    <name type="scientific">Coraliomargarita akajimensis (strain DSM 45221 / IAM 15411 / JCM 23193 / KCTC 12865 / 04OKA010-24)</name>
    <dbReference type="NCBI Taxonomy" id="583355"/>
    <lineage>
        <taxon>Bacteria</taxon>
        <taxon>Pseudomonadati</taxon>
        <taxon>Verrucomicrobiota</taxon>
        <taxon>Opitutia</taxon>
        <taxon>Puniceicoccales</taxon>
        <taxon>Coraliomargaritaceae</taxon>
        <taxon>Coraliomargarita</taxon>
    </lineage>
</organism>
<dbReference type="Gene3D" id="3.30.1220.10">
    <property type="entry name" value="CobW-like, C-terminal domain"/>
    <property type="match status" value="1"/>
</dbReference>
<dbReference type="GO" id="GO:0016787">
    <property type="term" value="F:hydrolase activity"/>
    <property type="evidence" value="ECO:0007669"/>
    <property type="project" value="UniProtKB-KW"/>
</dbReference>
<dbReference type="HOGENOM" id="CLU_017452_2_0_0"/>
<comment type="catalytic activity">
    <reaction evidence="6">
        <text>GTP + H2O = GDP + phosphate + H(+)</text>
        <dbReference type="Rhea" id="RHEA:19669"/>
        <dbReference type="ChEBI" id="CHEBI:15377"/>
        <dbReference type="ChEBI" id="CHEBI:15378"/>
        <dbReference type="ChEBI" id="CHEBI:37565"/>
        <dbReference type="ChEBI" id="CHEBI:43474"/>
        <dbReference type="ChEBI" id="CHEBI:58189"/>
    </reaction>
    <physiologicalReaction direction="left-to-right" evidence="6">
        <dbReference type="Rhea" id="RHEA:19670"/>
    </physiologicalReaction>
</comment>
<accession>D5EJA3</accession>
<keyword evidence="1" id="KW-0547">Nucleotide-binding</keyword>
<evidence type="ECO:0000256" key="6">
    <source>
        <dbReference type="ARBA" id="ARBA00049117"/>
    </source>
</evidence>
<gene>
    <name evidence="8" type="ordered locus">Caka_1483</name>
</gene>
<dbReference type="InterPro" id="IPR011629">
    <property type="entry name" value="CobW-like_C"/>
</dbReference>
<reference evidence="8 9" key="1">
    <citation type="journal article" date="2010" name="Stand. Genomic Sci.">
        <title>Complete genome sequence of Coraliomargarita akajimensis type strain (04OKA010-24).</title>
        <authorList>
            <person name="Mavromatis K."/>
            <person name="Abt B."/>
            <person name="Brambilla E."/>
            <person name="Lapidus A."/>
            <person name="Copeland A."/>
            <person name="Deshpande S."/>
            <person name="Nolan M."/>
            <person name="Lucas S."/>
            <person name="Tice H."/>
            <person name="Cheng J.F."/>
            <person name="Han C."/>
            <person name="Detter J.C."/>
            <person name="Woyke T."/>
            <person name="Goodwin L."/>
            <person name="Pitluck S."/>
            <person name="Held B."/>
            <person name="Brettin T."/>
            <person name="Tapia R."/>
            <person name="Ivanova N."/>
            <person name="Mikhailova N."/>
            <person name="Pati A."/>
            <person name="Liolios K."/>
            <person name="Chen A."/>
            <person name="Palaniappan K."/>
            <person name="Land M."/>
            <person name="Hauser L."/>
            <person name="Chang Y.J."/>
            <person name="Jeffries C.D."/>
            <person name="Rohde M."/>
            <person name="Goker M."/>
            <person name="Bristow J."/>
            <person name="Eisen J.A."/>
            <person name="Markowitz V."/>
            <person name="Hugenholtz P."/>
            <person name="Klenk H.P."/>
            <person name="Kyrpides N.C."/>
        </authorList>
    </citation>
    <scope>NUCLEOTIDE SEQUENCE [LARGE SCALE GENOMIC DNA]</scope>
    <source>
        <strain evidence="9">DSM 45221 / IAM 15411 / JCM 23193 / KCTC 12865</strain>
    </source>
</reference>
<dbReference type="OrthoDB" id="9808822at2"/>
<dbReference type="AlphaFoldDB" id="D5EJA3"/>
<sequence>MSFQMWNPDPADVPTTQIPVTILSGFLGAGKTTLLNHILGASASRKYAVIVNDVGEVNIDASLVKTAVKEMDGAIAGMLELQGGCICCSIQSDLLDGLLELRQRFQPEHILIEATGVAEPKAILETLHASNYFGRRGSDFLKVANMLTVVDGGNLETYFESPENTGAVQRTRLLQNDRRRPLQEMLMEQIECADILLLNKVDAMEDTDRQRFRAYLRSLNQTAEIWESSFGAVDVERLMQDHRYREQQTLNGAAWKHAILDNHEGRTHAWKQVKASSEAAVFLPHLQAAHDHKDYGLETYIFNARTMFQEDRLLDVLRKGLPGVIRAKGFYWTDRVPTRVGLLSIAGKMLRADYLTEWWQTMIERGEATLEDVPDVIRESWLPQYGDRRQELVFIGIDLDRAQIEAKLRACFVGGVESG</sequence>
<dbReference type="SUPFAM" id="SSF90002">
    <property type="entry name" value="Hypothetical protein YjiA, C-terminal domain"/>
    <property type="match status" value="1"/>
</dbReference>
<keyword evidence="3" id="KW-0143">Chaperone</keyword>
<dbReference type="STRING" id="583355.Caka_1483"/>
<evidence type="ECO:0000256" key="3">
    <source>
        <dbReference type="ARBA" id="ARBA00023186"/>
    </source>
</evidence>
<dbReference type="KEGG" id="caa:Caka_1483"/>
<name>D5EJA3_CORAD</name>
<keyword evidence="2" id="KW-0378">Hydrolase</keyword>
<dbReference type="PANTHER" id="PTHR43603">
    <property type="entry name" value="COBW DOMAIN-CONTAINING PROTEIN DDB_G0274527"/>
    <property type="match status" value="1"/>
</dbReference>